<dbReference type="GeneID" id="83604772"/>
<keyword evidence="2" id="KW-0732">Signal</keyword>
<reference evidence="4" key="1">
    <citation type="submission" date="2023-08" db="EMBL/GenBank/DDBJ databases">
        <title>Genomic characterization of piscicolin 126 produced by Carnobacterium maltaromaticum CM22 strain isolated from salmon (Salmo salar).</title>
        <authorList>
            <person name="Gonzalez-Gragera E."/>
            <person name="Garcia-Lopez J.D."/>
            <person name="Teso-Perez C."/>
            <person name="Gimenez-Hernandez I."/>
            <person name="Peralta-Sanchez J.M."/>
            <person name="Valdivia E."/>
            <person name="Montalban-Lopez M."/>
            <person name="Martin-Platero A.M."/>
            <person name="Banos A."/>
            <person name="Martinez-Bueno M."/>
        </authorList>
    </citation>
    <scope>NUCLEOTIDE SEQUENCE</scope>
    <source>
        <strain evidence="4">CM22</strain>
    </source>
</reference>
<dbReference type="Pfam" id="PF13731">
    <property type="entry name" value="WxL"/>
    <property type="match status" value="1"/>
</dbReference>
<feature type="chain" id="PRO_5043903284" evidence="2">
    <location>
        <begin position="26"/>
        <end position="253"/>
    </location>
</feature>
<gene>
    <name evidence="4" type="ORF">RAK27_11580</name>
</gene>
<dbReference type="InterPro" id="IPR027994">
    <property type="entry name" value="WxL_dom"/>
</dbReference>
<evidence type="ECO:0000256" key="2">
    <source>
        <dbReference type="SAM" id="SignalP"/>
    </source>
</evidence>
<feature type="region of interest" description="Disordered" evidence="1">
    <location>
        <begin position="42"/>
        <end position="78"/>
    </location>
</feature>
<accession>A0AAW9JUR6</accession>
<sequence>MKTTKFIALSTIVLTTLVNVAPALAAEDKTYTSNGIVEFIPSTDPTLPVDPTDPDPTNPVVPIDPTDPEGPEPGTNGPLSIDYASSLDFGKNKITNKDEVYYANAQELTNGKFVPNYVQVSDNRGTNTGWALTVKQEGQFENKTTQHKVLTGSVIKLSNGVAASNQIDVTAPLSPSIELDASGAASNVMTAANETGSGTWVDRFGTVTAEEVEGETVQKNKAISLEVPGSTPKDAVKYSTQLTWTLTDTPINE</sequence>
<dbReference type="EMBL" id="JAVBVO010000003">
    <property type="protein sequence ID" value="MDZ5759303.1"/>
    <property type="molecule type" value="Genomic_DNA"/>
</dbReference>
<proteinExistence type="predicted"/>
<name>A0AAW9JUR6_CARML</name>
<evidence type="ECO:0000256" key="1">
    <source>
        <dbReference type="SAM" id="MobiDB-lite"/>
    </source>
</evidence>
<protein>
    <submittedName>
        <fullName evidence="4">WxL domain-containing protein</fullName>
    </submittedName>
</protein>
<evidence type="ECO:0000313" key="5">
    <source>
        <dbReference type="Proteomes" id="UP001290462"/>
    </source>
</evidence>
<feature type="signal peptide" evidence="2">
    <location>
        <begin position="1"/>
        <end position="25"/>
    </location>
</feature>
<feature type="domain" description="WxL" evidence="3">
    <location>
        <begin position="27"/>
        <end position="250"/>
    </location>
</feature>
<dbReference type="Proteomes" id="UP001290462">
    <property type="component" value="Unassembled WGS sequence"/>
</dbReference>
<dbReference type="AlphaFoldDB" id="A0AAW9JUR6"/>
<evidence type="ECO:0000313" key="4">
    <source>
        <dbReference type="EMBL" id="MDZ5759303.1"/>
    </source>
</evidence>
<dbReference type="RefSeq" id="WP_015077633.1">
    <property type="nucleotide sequence ID" value="NZ_BJOJ01000045.1"/>
</dbReference>
<organism evidence="4 5">
    <name type="scientific">Carnobacterium maltaromaticum</name>
    <name type="common">Carnobacterium piscicola</name>
    <dbReference type="NCBI Taxonomy" id="2751"/>
    <lineage>
        <taxon>Bacteria</taxon>
        <taxon>Bacillati</taxon>
        <taxon>Bacillota</taxon>
        <taxon>Bacilli</taxon>
        <taxon>Lactobacillales</taxon>
        <taxon>Carnobacteriaceae</taxon>
        <taxon>Carnobacterium</taxon>
    </lineage>
</organism>
<evidence type="ECO:0000259" key="3">
    <source>
        <dbReference type="Pfam" id="PF13731"/>
    </source>
</evidence>
<comment type="caution">
    <text evidence="4">The sequence shown here is derived from an EMBL/GenBank/DDBJ whole genome shotgun (WGS) entry which is preliminary data.</text>
</comment>